<reference evidence="2 3" key="1">
    <citation type="submission" date="2024-04" db="EMBL/GenBank/DDBJ databases">
        <title>Tritrichomonas musculus Genome.</title>
        <authorList>
            <person name="Alves-Ferreira E."/>
            <person name="Grigg M."/>
            <person name="Lorenzi H."/>
            <person name="Galac M."/>
        </authorList>
    </citation>
    <scope>NUCLEOTIDE SEQUENCE [LARGE SCALE GENOMIC DNA]</scope>
    <source>
        <strain evidence="2 3">EAF2021</strain>
    </source>
</reference>
<accession>A0ABR2ILY3</accession>
<comment type="caution">
    <text evidence="2">The sequence shown here is derived from an EMBL/GenBank/DDBJ whole genome shotgun (WGS) entry which is preliminary data.</text>
</comment>
<feature type="compositionally biased region" description="Low complexity" evidence="1">
    <location>
        <begin position="190"/>
        <end position="204"/>
    </location>
</feature>
<dbReference type="Proteomes" id="UP001470230">
    <property type="component" value="Unassembled WGS sequence"/>
</dbReference>
<name>A0ABR2ILY3_9EUKA</name>
<proteinExistence type="predicted"/>
<dbReference type="EMBL" id="JAPFFF010000016">
    <property type="protein sequence ID" value="KAK8864872.1"/>
    <property type="molecule type" value="Genomic_DNA"/>
</dbReference>
<keyword evidence="3" id="KW-1185">Reference proteome</keyword>
<protein>
    <submittedName>
        <fullName evidence="2">Uncharacterized protein</fullName>
    </submittedName>
</protein>
<organism evidence="2 3">
    <name type="scientific">Tritrichomonas musculus</name>
    <dbReference type="NCBI Taxonomy" id="1915356"/>
    <lineage>
        <taxon>Eukaryota</taxon>
        <taxon>Metamonada</taxon>
        <taxon>Parabasalia</taxon>
        <taxon>Tritrichomonadida</taxon>
        <taxon>Tritrichomonadidae</taxon>
        <taxon>Tritrichomonas</taxon>
    </lineage>
</organism>
<feature type="region of interest" description="Disordered" evidence="1">
    <location>
        <begin position="184"/>
        <end position="204"/>
    </location>
</feature>
<evidence type="ECO:0000313" key="3">
    <source>
        <dbReference type="Proteomes" id="UP001470230"/>
    </source>
</evidence>
<sequence length="247" mass="28422">MIEVHFYIHLITNCFNSKNSECSIKIFYLKLYKEKNWKDIPINKYDQDFTFIVDGKKFSTPRFVADLLSPKIKKLNYSDESVNESQEDHFTEFLDLIKHENKLIDHTNQSLYSTYFLQLGNIDEYIRLLPTFSSPVATDNTIPRLIEIQQIIQNGGELIDLADQSMKALFLSFQSISQNFPKRPLSRFPSANSTSSSQETSSKSATKTRCLISLLRGAETTGDARNFLRVSHLQIWLTCQLKNSSIA</sequence>
<evidence type="ECO:0000256" key="1">
    <source>
        <dbReference type="SAM" id="MobiDB-lite"/>
    </source>
</evidence>
<evidence type="ECO:0000313" key="2">
    <source>
        <dbReference type="EMBL" id="KAK8864872.1"/>
    </source>
</evidence>
<gene>
    <name evidence="2" type="ORF">M9Y10_010399</name>
</gene>